<gene>
    <name evidence="3" type="ORF">F0L17_00455</name>
</gene>
<name>A0A6G2B6D1_9ACTN</name>
<protein>
    <submittedName>
        <fullName evidence="3">CHAT domain-containing protein</fullName>
    </submittedName>
</protein>
<comment type="caution">
    <text evidence="3">The sequence shown here is derived from an EMBL/GenBank/DDBJ whole genome shotgun (WGS) entry which is preliminary data.</text>
</comment>
<evidence type="ECO:0000313" key="3">
    <source>
        <dbReference type="EMBL" id="MTE17629.1"/>
    </source>
</evidence>
<dbReference type="Pfam" id="PF12770">
    <property type="entry name" value="CHAT"/>
    <property type="match status" value="1"/>
</dbReference>
<dbReference type="OrthoDB" id="3206999at2"/>
<feature type="domain" description="CHAT" evidence="2">
    <location>
        <begin position="457"/>
        <end position="737"/>
    </location>
</feature>
<proteinExistence type="predicted"/>
<dbReference type="RefSeq" id="WP_155069242.1">
    <property type="nucleotide sequence ID" value="NZ_WIXO01000001.1"/>
</dbReference>
<keyword evidence="4" id="KW-1185">Reference proteome</keyword>
<dbReference type="Proteomes" id="UP000473014">
    <property type="component" value="Unassembled WGS sequence"/>
</dbReference>
<accession>A0A6G2B6D1</accession>
<feature type="compositionally biased region" description="Basic and acidic residues" evidence="1">
    <location>
        <begin position="25"/>
        <end position="40"/>
    </location>
</feature>
<sequence length="738" mass="81218">MSYSVSWNSDDRSRWSGHGGHRPFRQSERPPERRRPDRRTAATALIARELFRRGMAEHARFKDTGESRHLDTCIALLGRAVSRSLPGDPTLIASSNNLGVALFDRYKLGQRGAGAGPDPGDLDQALEHLLRAYRSSPPGSPTRARATSTLFDAYQARLARSEPLSGELERRLPSFKSLRREVSRTPGIAVQVRLRTAYESGRSAADGQGPAAGYRDLATAVELLPRALWGAREEMLGVLADHPRLASEAAACALDAGDTTRAVELLERGRAILWMQHTNPRPLREELQEEQPRLARRMDRVYAMLEPRIHTPAGSARSRVVPRDVRMEGLAGDGNPVVRAYHRLNAGLRGGTAGDPPLGDFEQQWEELVRRTRLDAPVLTEPNYETDLKPAADEGPVVYVNVSPWHCDALIARRDRAEPVRLPLPDLTAEDCRDRAERYMAAMTELTGTEREEAVRDVLDWLWRTVAGPVLNALELSSGTSRMWWVPTGPLTTLPLHAAAPQGSADGVSVLDLTVSSYTPTMHRLVTAREARDDPRGAPARHRRLLLVAPDTERLPATARVHARLRSLLPPDGLTVLAGPEACHDRVGAALREHVWAHFDCHAVQDPDDPLQSHLSLHDRPLTVSDLADLPTARAEFGFLAACATAAGGTLVLDEWVSLTAALMYSDFQTVVGTLWPVPDTPTARVARDVYEQLLNGPGQSQLTHTSSALALRNALVAERARRPDHPSAWVSFVHYGI</sequence>
<evidence type="ECO:0000256" key="1">
    <source>
        <dbReference type="SAM" id="MobiDB-lite"/>
    </source>
</evidence>
<dbReference type="InterPro" id="IPR024983">
    <property type="entry name" value="CHAT_dom"/>
</dbReference>
<organism evidence="3 4">
    <name type="scientific">Streptomyces taklimakanensis</name>
    <dbReference type="NCBI Taxonomy" id="2569853"/>
    <lineage>
        <taxon>Bacteria</taxon>
        <taxon>Bacillati</taxon>
        <taxon>Actinomycetota</taxon>
        <taxon>Actinomycetes</taxon>
        <taxon>Kitasatosporales</taxon>
        <taxon>Streptomycetaceae</taxon>
        <taxon>Streptomyces</taxon>
    </lineage>
</organism>
<dbReference type="AlphaFoldDB" id="A0A6G2B6D1"/>
<evidence type="ECO:0000259" key="2">
    <source>
        <dbReference type="Pfam" id="PF12770"/>
    </source>
</evidence>
<feature type="region of interest" description="Disordered" evidence="1">
    <location>
        <begin position="1"/>
        <end position="40"/>
    </location>
</feature>
<reference evidence="3 4" key="1">
    <citation type="submission" date="2019-11" db="EMBL/GenBank/DDBJ databases">
        <authorList>
            <person name="Yuan L."/>
        </authorList>
    </citation>
    <scope>NUCLEOTIDE SEQUENCE [LARGE SCALE GENOMIC DNA]</scope>
    <source>
        <strain evidence="3 4">TRM43335</strain>
    </source>
</reference>
<dbReference type="EMBL" id="WIXO01000001">
    <property type="protein sequence ID" value="MTE17629.1"/>
    <property type="molecule type" value="Genomic_DNA"/>
</dbReference>
<evidence type="ECO:0000313" key="4">
    <source>
        <dbReference type="Proteomes" id="UP000473014"/>
    </source>
</evidence>